<accession>A0A223I0Y3</accession>
<dbReference type="InterPro" id="IPR036249">
    <property type="entry name" value="Thioredoxin-like_sf"/>
</dbReference>
<dbReference type="RefSeq" id="WP_094397590.1">
    <property type="nucleotide sequence ID" value="NZ_CP016893.1"/>
</dbReference>
<dbReference type="InterPro" id="IPR029062">
    <property type="entry name" value="Class_I_gatase-like"/>
</dbReference>
<keyword evidence="1" id="KW-1133">Transmembrane helix</keyword>
<dbReference type="PANTHER" id="PTHR12969">
    <property type="entry name" value="NGD5/OSM-6/IFT52"/>
    <property type="match status" value="1"/>
</dbReference>
<dbReference type="SUPFAM" id="SSF52317">
    <property type="entry name" value="Class I glutamine amidotransferase-like"/>
    <property type="match status" value="1"/>
</dbReference>
<dbReference type="InterPro" id="IPR055396">
    <property type="entry name" value="DUF7088"/>
</dbReference>
<sequence>MNRVRLKYGSNMILAIVILLGILIFGNLVLAQKPIKWDLTKSKQYTLSDKTKQVLKNLKTDVTVYAFFKNDSAKTRVQNLLDEYTGLSKRIKVQFIDPDKNPSLAQKFGITDYDTTLFLNSKDDSKRQIVNSYDIFTQSQETGQTVFNGEQQFTQAIINVTEVSKTNAYIIQGHNEVNSTSSLTTFKTALQGEGYNVNDLNIGQSGGIPKDAGLIIIANPQMDYNDQEMNAILDYLKKGGKAFIMMGAENGPLTEKSINNLLSNWNVKIDNDIVVDPSRNYFMDALSPVPQYGYHGITDKLESANLASVAPSSRSITYKESNSSSTSIQSILTTSDKAWGETNFNSKQATFDNNDIKGPLTLGVTISDSKTGMKVVVLGNDLMATDKVIGLEGNRDLLMNSANWLANKTTQISISPKSLDYATLFMTGKQADYMFIVTVIVIPLVIWIIGGVVFFRRRAL</sequence>
<dbReference type="Pfam" id="PF09822">
    <property type="entry name" value="ABC_transp_aux"/>
    <property type="match status" value="1"/>
</dbReference>
<dbReference type="InterPro" id="IPR039975">
    <property type="entry name" value="IFT52"/>
</dbReference>
<feature type="domain" description="DUF7088" evidence="3">
    <location>
        <begin position="42"/>
        <end position="125"/>
    </location>
</feature>
<protein>
    <submittedName>
        <fullName evidence="4">ABC transporter</fullName>
    </submittedName>
</protein>
<evidence type="ECO:0000313" key="4">
    <source>
        <dbReference type="EMBL" id="AST58165.1"/>
    </source>
</evidence>
<dbReference type="EMBL" id="CP016893">
    <property type="protein sequence ID" value="AST58165.1"/>
    <property type="molecule type" value="Genomic_DNA"/>
</dbReference>
<gene>
    <name evidence="4" type="ORF">Thert_02242</name>
</gene>
<feature type="transmembrane region" description="Helical" evidence="1">
    <location>
        <begin position="433"/>
        <end position="455"/>
    </location>
</feature>
<organism evidence="4 5">
    <name type="scientific">Thermoanaerobacterium thermosaccharolyticum</name>
    <name type="common">Clostridium thermosaccharolyticum</name>
    <dbReference type="NCBI Taxonomy" id="1517"/>
    <lineage>
        <taxon>Bacteria</taxon>
        <taxon>Bacillati</taxon>
        <taxon>Bacillota</taxon>
        <taxon>Clostridia</taxon>
        <taxon>Thermoanaerobacterales</taxon>
        <taxon>Thermoanaerobacteraceae</taxon>
        <taxon>Thermoanaerobacterium</taxon>
    </lineage>
</organism>
<keyword evidence="1" id="KW-0472">Membrane</keyword>
<feature type="domain" description="ABC-type uncharacterised transport system" evidence="2">
    <location>
        <begin position="169"/>
        <end position="367"/>
    </location>
</feature>
<dbReference type="Proteomes" id="UP000214975">
    <property type="component" value="Chromosome"/>
</dbReference>
<dbReference type="SUPFAM" id="SSF52833">
    <property type="entry name" value="Thioredoxin-like"/>
    <property type="match status" value="1"/>
</dbReference>
<dbReference type="Gene3D" id="3.40.30.10">
    <property type="entry name" value="Glutaredoxin"/>
    <property type="match status" value="1"/>
</dbReference>
<keyword evidence="1" id="KW-0812">Transmembrane</keyword>
<dbReference type="InterPro" id="IPR019196">
    <property type="entry name" value="ABC_transp_unknown"/>
</dbReference>
<dbReference type="Pfam" id="PF23357">
    <property type="entry name" value="DUF7088"/>
    <property type="match status" value="1"/>
</dbReference>
<evidence type="ECO:0000313" key="5">
    <source>
        <dbReference type="Proteomes" id="UP000214975"/>
    </source>
</evidence>
<name>A0A223I0Y3_THETR</name>
<evidence type="ECO:0000259" key="2">
    <source>
        <dbReference type="Pfam" id="PF09822"/>
    </source>
</evidence>
<dbReference type="AlphaFoldDB" id="A0A223I0Y3"/>
<reference evidence="4 5" key="1">
    <citation type="submission" date="2016-08" db="EMBL/GenBank/DDBJ databases">
        <title>A novel genetic cassette of butanologenic Thermoanaerobacterium thermosaccharolyticum that directly convert cellulose to butanol.</title>
        <authorList>
            <person name="Li T."/>
            <person name="He J."/>
        </authorList>
    </citation>
    <scope>NUCLEOTIDE SEQUENCE [LARGE SCALE GENOMIC DNA]</scope>
    <source>
        <strain evidence="4 5">TG57</strain>
    </source>
</reference>
<dbReference type="PANTHER" id="PTHR12969:SF7">
    <property type="entry name" value="INTRAFLAGELLAR TRANSPORT PROTEIN 52 HOMOLOG"/>
    <property type="match status" value="1"/>
</dbReference>
<proteinExistence type="predicted"/>
<evidence type="ECO:0000256" key="1">
    <source>
        <dbReference type="SAM" id="Phobius"/>
    </source>
</evidence>
<evidence type="ECO:0000259" key="3">
    <source>
        <dbReference type="Pfam" id="PF23357"/>
    </source>
</evidence>